<organism evidence="4 5">
    <name type="scientific">Methylomonas paludis</name>
    <dbReference type="NCBI Taxonomy" id="1173101"/>
    <lineage>
        <taxon>Bacteria</taxon>
        <taxon>Pseudomonadati</taxon>
        <taxon>Pseudomonadota</taxon>
        <taxon>Gammaproteobacteria</taxon>
        <taxon>Methylococcales</taxon>
        <taxon>Methylococcaceae</taxon>
        <taxon>Methylomonas</taxon>
    </lineage>
</organism>
<dbReference type="Proteomes" id="UP000676649">
    <property type="component" value="Chromosome"/>
</dbReference>
<dbReference type="EMBL" id="CP073754">
    <property type="protein sequence ID" value="QWF71872.1"/>
    <property type="molecule type" value="Genomic_DNA"/>
</dbReference>
<name>A0A975MQ13_9GAMM</name>
<protein>
    <submittedName>
        <fullName evidence="4">DinB family protein</fullName>
    </submittedName>
</protein>
<keyword evidence="2 3" id="KW-0479">Metal-binding</keyword>
<proteinExistence type="inferred from homology"/>
<evidence type="ECO:0000313" key="5">
    <source>
        <dbReference type="Proteomes" id="UP000676649"/>
    </source>
</evidence>
<evidence type="ECO:0000256" key="1">
    <source>
        <dbReference type="ARBA" id="ARBA00008635"/>
    </source>
</evidence>
<feature type="binding site" evidence="3">
    <location>
        <position position="150"/>
    </location>
    <ligand>
        <name>a divalent metal cation</name>
        <dbReference type="ChEBI" id="CHEBI:60240"/>
    </ligand>
</feature>
<reference evidence="4" key="1">
    <citation type="submission" date="2021-04" db="EMBL/GenBank/DDBJ databases">
        <title>Draft genome sequence data of methanotrophic Methylovulum sp. strain S1L and Methylomonas sp. strain S2AM isolated from boreal lake water columns.</title>
        <authorList>
            <person name="Rissanen A.J."/>
            <person name="Mangayil R."/>
            <person name="Svenning M.M."/>
            <person name="Khanongnuch R."/>
        </authorList>
    </citation>
    <scope>NUCLEOTIDE SEQUENCE</scope>
    <source>
        <strain evidence="4">S2AM</strain>
    </source>
</reference>
<evidence type="ECO:0000313" key="4">
    <source>
        <dbReference type="EMBL" id="QWF71872.1"/>
    </source>
</evidence>
<dbReference type="PANTHER" id="PTHR37302">
    <property type="entry name" value="SLR1116 PROTEIN"/>
    <property type="match status" value="1"/>
</dbReference>
<dbReference type="PANTHER" id="PTHR37302:SF1">
    <property type="entry name" value="PROTEIN DINB"/>
    <property type="match status" value="1"/>
</dbReference>
<feature type="binding site" evidence="3">
    <location>
        <position position="146"/>
    </location>
    <ligand>
        <name>a divalent metal cation</name>
        <dbReference type="ChEBI" id="CHEBI:60240"/>
    </ligand>
</feature>
<evidence type="ECO:0000256" key="2">
    <source>
        <dbReference type="ARBA" id="ARBA00022723"/>
    </source>
</evidence>
<feature type="binding site" evidence="3">
    <location>
        <position position="50"/>
    </location>
    <ligand>
        <name>a divalent metal cation</name>
        <dbReference type="ChEBI" id="CHEBI:60240"/>
    </ligand>
</feature>
<dbReference type="InterPro" id="IPR034660">
    <property type="entry name" value="DinB/YfiT-like"/>
</dbReference>
<gene>
    <name evidence="4" type="ORF">KEF85_05270</name>
</gene>
<dbReference type="GO" id="GO:0046872">
    <property type="term" value="F:metal ion binding"/>
    <property type="evidence" value="ECO:0007669"/>
    <property type="project" value="UniProtKB-KW"/>
</dbReference>
<sequence length="179" mass="20000">MSCIEHISLMANYNSWMNAKLYSAAGQLATEELLADRGAFFGSILGTLNHIVVADTIWLKRFAAHPGQHFALEPIRQLPAPVSLDQLLCTDISSLAERRYWLDAIITTWTQSLTETDLDHILPYTNTKGIPADKVFFSLLMHFFNHQTHHRGQATTLLFQLGIDVGVTDLLALIPNQVA</sequence>
<dbReference type="Gene3D" id="1.20.120.450">
    <property type="entry name" value="dinb family like domain"/>
    <property type="match status" value="1"/>
</dbReference>
<keyword evidence="5" id="KW-1185">Reference proteome</keyword>
<evidence type="ECO:0000256" key="3">
    <source>
        <dbReference type="PIRSR" id="PIRSR607837-1"/>
    </source>
</evidence>
<dbReference type="InterPro" id="IPR007837">
    <property type="entry name" value="DinB"/>
</dbReference>
<dbReference type="KEGG" id="mpad:KEF85_05270"/>
<dbReference type="Pfam" id="PF05163">
    <property type="entry name" value="DinB"/>
    <property type="match status" value="1"/>
</dbReference>
<dbReference type="SUPFAM" id="SSF109854">
    <property type="entry name" value="DinB/YfiT-like putative metalloenzymes"/>
    <property type="match status" value="1"/>
</dbReference>
<dbReference type="AlphaFoldDB" id="A0A975MQ13"/>
<accession>A0A975MQ13</accession>
<comment type="similarity">
    <text evidence="1">Belongs to the DinB family.</text>
</comment>